<dbReference type="Gene3D" id="3.40.225.10">
    <property type="entry name" value="Class II aldolase/adducin N-terminal domain"/>
    <property type="match status" value="1"/>
</dbReference>
<accession>A0A6M2BU16</accession>
<protein>
    <submittedName>
        <fullName evidence="3">Class II aldolase/adducin family protein</fullName>
    </submittedName>
</protein>
<dbReference type="PANTHER" id="PTHR10672">
    <property type="entry name" value="ADDUCIN"/>
    <property type="match status" value="1"/>
</dbReference>
<dbReference type="InterPro" id="IPR001303">
    <property type="entry name" value="Aldolase_II/adducin_N"/>
</dbReference>
<comment type="caution">
    <text evidence="3">The sequence shown here is derived from an EMBL/GenBank/DDBJ whole genome shotgun (WGS) entry which is preliminary data.</text>
</comment>
<name>A0A6M2BU16_9GAMM</name>
<dbReference type="GO" id="GO:0005856">
    <property type="term" value="C:cytoskeleton"/>
    <property type="evidence" value="ECO:0007669"/>
    <property type="project" value="TreeGrafter"/>
</dbReference>
<proteinExistence type="inferred from homology"/>
<dbReference type="SUPFAM" id="SSF53639">
    <property type="entry name" value="AraD/HMP-PK domain-like"/>
    <property type="match status" value="1"/>
</dbReference>
<dbReference type="GO" id="GO:0005996">
    <property type="term" value="P:monosaccharide metabolic process"/>
    <property type="evidence" value="ECO:0007669"/>
    <property type="project" value="UniProtKB-ARBA"/>
</dbReference>
<dbReference type="InterPro" id="IPR036409">
    <property type="entry name" value="Aldolase_II/adducin_N_sf"/>
</dbReference>
<evidence type="ECO:0000259" key="2">
    <source>
        <dbReference type="SMART" id="SM01007"/>
    </source>
</evidence>
<dbReference type="AlphaFoldDB" id="A0A6M2BU16"/>
<dbReference type="NCBIfam" id="NF005451">
    <property type="entry name" value="PRK07044.1"/>
    <property type="match status" value="1"/>
</dbReference>
<dbReference type="Pfam" id="PF00596">
    <property type="entry name" value="Aldolase_II"/>
    <property type="match status" value="1"/>
</dbReference>
<dbReference type="Proteomes" id="UP000472676">
    <property type="component" value="Unassembled WGS sequence"/>
</dbReference>
<dbReference type="InterPro" id="IPR051017">
    <property type="entry name" value="Aldolase-II_Adducin_sf"/>
</dbReference>
<evidence type="ECO:0000256" key="1">
    <source>
        <dbReference type="ARBA" id="ARBA00037961"/>
    </source>
</evidence>
<comment type="similarity">
    <text evidence="1">Belongs to the aldolase class II family.</text>
</comment>
<dbReference type="RefSeq" id="WP_166258520.1">
    <property type="nucleotide sequence ID" value="NZ_JAAMOW010000007.1"/>
</dbReference>
<reference evidence="3 4" key="1">
    <citation type="journal article" date="2014" name="Int. J. Syst. Evol. Microbiol.">
        <title>Solimonas terrae sp. nov., isolated from soil.</title>
        <authorList>
            <person name="Kim S.J."/>
            <person name="Moon J.Y."/>
            <person name="Weon H.Y."/>
            <person name="Ahn J.H."/>
            <person name="Chen W.M."/>
            <person name="Kwon S.W."/>
        </authorList>
    </citation>
    <scope>NUCLEOTIDE SEQUENCE [LARGE SCALE GENOMIC DNA]</scope>
    <source>
        <strain evidence="3 4">KIS83-12</strain>
    </source>
</reference>
<dbReference type="FunFam" id="3.40.225.10:FF:000013">
    <property type="entry name" value="Class II aldolase"/>
    <property type="match status" value="1"/>
</dbReference>
<dbReference type="SMART" id="SM01007">
    <property type="entry name" value="Aldolase_II"/>
    <property type="match status" value="1"/>
</dbReference>
<organism evidence="3 4">
    <name type="scientific">Solimonas terrae</name>
    <dbReference type="NCBI Taxonomy" id="1396819"/>
    <lineage>
        <taxon>Bacteria</taxon>
        <taxon>Pseudomonadati</taxon>
        <taxon>Pseudomonadota</taxon>
        <taxon>Gammaproteobacteria</taxon>
        <taxon>Nevskiales</taxon>
        <taxon>Nevskiaceae</taxon>
        <taxon>Solimonas</taxon>
    </lineage>
</organism>
<dbReference type="PANTHER" id="PTHR10672:SF3">
    <property type="entry name" value="PROTEIN HU-LI TAI SHAO"/>
    <property type="match status" value="1"/>
</dbReference>
<dbReference type="EMBL" id="JAAMOW010000007">
    <property type="protein sequence ID" value="NGY05968.1"/>
    <property type="molecule type" value="Genomic_DNA"/>
</dbReference>
<evidence type="ECO:0000313" key="4">
    <source>
        <dbReference type="Proteomes" id="UP000472676"/>
    </source>
</evidence>
<sequence length="253" mass="27131">MGSSASIKQQVPETEWQARVDLAAAYRLVAHFGWDDLVFTHISARVPGEDGHFLINPYGWLFDEITASSLVKIDLQGRKVMDSPNPINPAGFTIHSAIHAARHDAHCVMHTHSLNGVAVSAQKGGVLPISQQSTLVLASLAYHDYEGIALNEDEKPRLVGDLGDKIFLMLRNHGLLTVGATPADAFLAMYVFEAACMIQVRAQAGGGELIPVNPKIVAGVQAAAAAVTKGLGGALAWPGLLRRLDRLDPSFRD</sequence>
<gene>
    <name evidence="3" type="ORF">G7Y85_14430</name>
</gene>
<keyword evidence="4" id="KW-1185">Reference proteome</keyword>
<dbReference type="GO" id="GO:0051015">
    <property type="term" value="F:actin filament binding"/>
    <property type="evidence" value="ECO:0007669"/>
    <property type="project" value="TreeGrafter"/>
</dbReference>
<evidence type="ECO:0000313" key="3">
    <source>
        <dbReference type="EMBL" id="NGY05968.1"/>
    </source>
</evidence>
<feature type="domain" description="Class II aldolase/adducin N-terminal" evidence="2">
    <location>
        <begin position="20"/>
        <end position="200"/>
    </location>
</feature>